<name>A0A5C3R033_9AGAR</name>
<dbReference type="GO" id="GO:0042274">
    <property type="term" value="P:ribosomal small subunit biogenesis"/>
    <property type="evidence" value="ECO:0007669"/>
    <property type="project" value="InterPro"/>
</dbReference>
<dbReference type="PANTHER" id="PTHR21531">
    <property type="entry name" value="LOW-TEMPERATURE VIABILITY PROTEIN LTV1-RELATED"/>
    <property type="match status" value="1"/>
</dbReference>
<feature type="region of interest" description="Disordered" evidence="2">
    <location>
        <begin position="384"/>
        <end position="408"/>
    </location>
</feature>
<feature type="region of interest" description="Disordered" evidence="2">
    <location>
        <begin position="20"/>
        <end position="76"/>
    </location>
</feature>
<dbReference type="GO" id="GO:0030688">
    <property type="term" value="C:preribosome, small subunit precursor"/>
    <property type="evidence" value="ECO:0007669"/>
    <property type="project" value="TreeGrafter"/>
</dbReference>
<dbReference type="EMBL" id="ML178815">
    <property type="protein sequence ID" value="TFL06151.1"/>
    <property type="molecule type" value="Genomic_DNA"/>
</dbReference>
<dbReference type="STRING" id="1884261.A0A5C3R033"/>
<feature type="region of interest" description="Disordered" evidence="2">
    <location>
        <begin position="210"/>
        <end position="291"/>
    </location>
</feature>
<dbReference type="GO" id="GO:0005634">
    <property type="term" value="C:nucleus"/>
    <property type="evidence" value="ECO:0007669"/>
    <property type="project" value="TreeGrafter"/>
</dbReference>
<evidence type="ECO:0000313" key="4">
    <source>
        <dbReference type="Proteomes" id="UP000305067"/>
    </source>
</evidence>
<sequence>MPPKSIFRQPGVQHFELVHRSQRDPLINDPDAPQHVLKPITRENLKKGKSKQELEQHLSPKDVEQDRKRNVGEASAYGVYFDDTEYDYMQHLKPYGVEEEGVDSVLIEAEPQQSQSKQKKKGESLQLRDLPPESLASTSELPQSVVYESHRSVATSLVGFQPDMNPHLRQTLEALEDDAFVDDDAEDDFFGSLVQDGERDETESLDYEFDEYGVSHEDGIAGDQDHDDSWEARFAKFKKEQRRPSSSDVDSDERSEGQDTVRGLPEMSVIGGKRRGRKGTSDASGYSMSSSSMFRTEALLTLDERFDQMMIAGYDEESEDTPSEISDSDEEAPELITSRVDFENMMDDFLGEYEILGRKMKRKLAGDTGADKLDTIRRTMGIDERVQVVDGDEKEEDDSDIPMPYDIDEKKDRWDCETILTTYSNLENHPRLIRARDVNATPKIRLDRRTGLPTVAKEAAPLPHVAEGESDEEEEGQEHEGTIIRPRDESKEDKKARKDAVKEEQRARRAEKKSTKEQFAAEYKRQKKAIVNKEKPQLRKL</sequence>
<feature type="compositionally biased region" description="Acidic residues" evidence="2">
    <location>
        <begin position="468"/>
        <end position="477"/>
    </location>
</feature>
<dbReference type="GO" id="GO:0000056">
    <property type="term" value="P:ribosomal small subunit export from nucleus"/>
    <property type="evidence" value="ECO:0007669"/>
    <property type="project" value="TreeGrafter"/>
</dbReference>
<evidence type="ECO:0000256" key="1">
    <source>
        <dbReference type="ARBA" id="ARBA00009078"/>
    </source>
</evidence>
<dbReference type="Pfam" id="PF04180">
    <property type="entry name" value="LTV"/>
    <property type="match status" value="1"/>
</dbReference>
<proteinExistence type="inferred from homology"/>
<dbReference type="Proteomes" id="UP000305067">
    <property type="component" value="Unassembled WGS sequence"/>
</dbReference>
<feature type="compositionally biased region" description="Basic and acidic residues" evidence="2">
    <location>
        <begin position="531"/>
        <end position="541"/>
    </location>
</feature>
<feature type="compositionally biased region" description="Low complexity" evidence="2">
    <location>
        <begin position="281"/>
        <end position="291"/>
    </location>
</feature>
<feature type="compositionally biased region" description="Basic and acidic residues" evidence="2">
    <location>
        <begin position="213"/>
        <end position="245"/>
    </location>
</feature>
<dbReference type="GO" id="GO:0005829">
    <property type="term" value="C:cytosol"/>
    <property type="evidence" value="ECO:0007669"/>
    <property type="project" value="TreeGrafter"/>
</dbReference>
<keyword evidence="4" id="KW-1185">Reference proteome</keyword>
<feature type="compositionally biased region" description="Acidic residues" evidence="2">
    <location>
        <begin position="390"/>
        <end position="400"/>
    </location>
</feature>
<evidence type="ECO:0000256" key="2">
    <source>
        <dbReference type="SAM" id="MobiDB-lite"/>
    </source>
</evidence>
<protein>
    <submittedName>
        <fullName evidence="3">Low temperature viability protein-domain-containing protein</fullName>
    </submittedName>
</protein>
<feature type="compositionally biased region" description="Basic and acidic residues" evidence="2">
    <location>
        <begin position="478"/>
        <end position="516"/>
    </location>
</feature>
<organism evidence="3 4">
    <name type="scientific">Pterulicium gracile</name>
    <dbReference type="NCBI Taxonomy" id="1884261"/>
    <lineage>
        <taxon>Eukaryota</taxon>
        <taxon>Fungi</taxon>
        <taxon>Dikarya</taxon>
        <taxon>Basidiomycota</taxon>
        <taxon>Agaricomycotina</taxon>
        <taxon>Agaricomycetes</taxon>
        <taxon>Agaricomycetidae</taxon>
        <taxon>Agaricales</taxon>
        <taxon>Pleurotineae</taxon>
        <taxon>Pterulaceae</taxon>
        <taxon>Pterulicium</taxon>
    </lineage>
</organism>
<gene>
    <name evidence="3" type="ORF">BDV98DRAFT_600233</name>
</gene>
<comment type="similarity">
    <text evidence="1">Belongs to the LTV1 family.</text>
</comment>
<dbReference type="InterPro" id="IPR007307">
    <property type="entry name" value="Ltv1"/>
</dbReference>
<feature type="compositionally biased region" description="Basic and acidic residues" evidence="2">
    <location>
        <begin position="40"/>
        <end position="71"/>
    </location>
</feature>
<reference evidence="3 4" key="1">
    <citation type="journal article" date="2019" name="Nat. Ecol. Evol.">
        <title>Megaphylogeny resolves global patterns of mushroom evolution.</title>
        <authorList>
            <person name="Varga T."/>
            <person name="Krizsan K."/>
            <person name="Foldi C."/>
            <person name="Dima B."/>
            <person name="Sanchez-Garcia M."/>
            <person name="Sanchez-Ramirez S."/>
            <person name="Szollosi G.J."/>
            <person name="Szarkandi J.G."/>
            <person name="Papp V."/>
            <person name="Albert L."/>
            <person name="Andreopoulos W."/>
            <person name="Angelini C."/>
            <person name="Antonin V."/>
            <person name="Barry K.W."/>
            <person name="Bougher N.L."/>
            <person name="Buchanan P."/>
            <person name="Buyck B."/>
            <person name="Bense V."/>
            <person name="Catcheside P."/>
            <person name="Chovatia M."/>
            <person name="Cooper J."/>
            <person name="Damon W."/>
            <person name="Desjardin D."/>
            <person name="Finy P."/>
            <person name="Geml J."/>
            <person name="Haridas S."/>
            <person name="Hughes K."/>
            <person name="Justo A."/>
            <person name="Karasinski D."/>
            <person name="Kautmanova I."/>
            <person name="Kiss B."/>
            <person name="Kocsube S."/>
            <person name="Kotiranta H."/>
            <person name="LaButti K.M."/>
            <person name="Lechner B.E."/>
            <person name="Liimatainen K."/>
            <person name="Lipzen A."/>
            <person name="Lukacs Z."/>
            <person name="Mihaltcheva S."/>
            <person name="Morgado L.N."/>
            <person name="Niskanen T."/>
            <person name="Noordeloos M.E."/>
            <person name="Ohm R.A."/>
            <person name="Ortiz-Santana B."/>
            <person name="Ovrebo C."/>
            <person name="Racz N."/>
            <person name="Riley R."/>
            <person name="Savchenko A."/>
            <person name="Shiryaev A."/>
            <person name="Soop K."/>
            <person name="Spirin V."/>
            <person name="Szebenyi C."/>
            <person name="Tomsovsky M."/>
            <person name="Tulloss R.E."/>
            <person name="Uehling J."/>
            <person name="Grigoriev I.V."/>
            <person name="Vagvolgyi C."/>
            <person name="Papp T."/>
            <person name="Martin F.M."/>
            <person name="Miettinen O."/>
            <person name="Hibbett D.S."/>
            <person name="Nagy L.G."/>
        </authorList>
    </citation>
    <scope>NUCLEOTIDE SEQUENCE [LARGE SCALE GENOMIC DNA]</scope>
    <source>
        <strain evidence="3 4">CBS 309.79</strain>
    </source>
</reference>
<accession>A0A5C3R033</accession>
<dbReference type="AlphaFoldDB" id="A0A5C3R033"/>
<dbReference type="OrthoDB" id="5852896at2759"/>
<dbReference type="PANTHER" id="PTHR21531:SF0">
    <property type="entry name" value="PROTEIN LTV1 HOMOLOG"/>
    <property type="match status" value="1"/>
</dbReference>
<feature type="region of interest" description="Disordered" evidence="2">
    <location>
        <begin position="449"/>
        <end position="541"/>
    </location>
</feature>
<feature type="region of interest" description="Disordered" evidence="2">
    <location>
        <begin position="103"/>
        <end position="142"/>
    </location>
</feature>
<evidence type="ECO:0000313" key="3">
    <source>
        <dbReference type="EMBL" id="TFL06151.1"/>
    </source>
</evidence>